<dbReference type="RefSeq" id="WP_169492655.1">
    <property type="nucleotide sequence ID" value="NZ_JABBGM010000002.1"/>
</dbReference>
<feature type="chain" id="PRO_5031450779" description="Porin" evidence="1">
    <location>
        <begin position="23"/>
        <end position="247"/>
    </location>
</feature>
<feature type="signal peptide" evidence="1">
    <location>
        <begin position="1"/>
        <end position="22"/>
    </location>
</feature>
<organism evidence="2 3">
    <name type="scientific">Novosphingobium olei</name>
    <dbReference type="NCBI Taxonomy" id="2728851"/>
    <lineage>
        <taxon>Bacteria</taxon>
        <taxon>Pseudomonadati</taxon>
        <taxon>Pseudomonadota</taxon>
        <taxon>Alphaproteobacteria</taxon>
        <taxon>Sphingomonadales</taxon>
        <taxon>Sphingomonadaceae</taxon>
        <taxon>Novosphingobium</taxon>
    </lineage>
</organism>
<dbReference type="InterPro" id="IPR010239">
    <property type="entry name" value="CHP02001"/>
</dbReference>
<evidence type="ECO:0000313" key="3">
    <source>
        <dbReference type="Proteomes" id="UP000583556"/>
    </source>
</evidence>
<gene>
    <name evidence="2" type="ORF">HHL27_07060</name>
</gene>
<evidence type="ECO:0008006" key="4">
    <source>
        <dbReference type="Google" id="ProtNLM"/>
    </source>
</evidence>
<proteinExistence type="predicted"/>
<dbReference type="Proteomes" id="UP000583556">
    <property type="component" value="Unassembled WGS sequence"/>
</dbReference>
<evidence type="ECO:0000313" key="2">
    <source>
        <dbReference type="EMBL" id="NML93429.1"/>
    </source>
</evidence>
<dbReference type="EMBL" id="JABBGM010000002">
    <property type="protein sequence ID" value="NML93429.1"/>
    <property type="molecule type" value="Genomic_DNA"/>
</dbReference>
<sequence length="247" mass="25492">MKHASAIALSLLALGSALPAHAQVALSGGIEAATDEVRRGIGWSDGEITGSVDGKAEISGFDASARIVALRGSDRHGGADAVGDLELGKQFDAGGFSLRGSVIGHVFTGADRRMDYVELALGTRYSIGPIDLGAGAVFAPSQAAIGGQNLYLHADARAGLPAFPVSLSAGLGYTTGSGSSPRAARLRPGGDYADWRVGLEYTQFPFTVGVDYVGNDINRTKAESDPSPYADGRHVGDKVVARIRFGF</sequence>
<dbReference type="InterPro" id="IPR023614">
    <property type="entry name" value="Porin_dom_sf"/>
</dbReference>
<keyword evidence="1" id="KW-0732">Signal</keyword>
<dbReference type="Pfam" id="PF09694">
    <property type="entry name" value="Gcw_chp"/>
    <property type="match status" value="1"/>
</dbReference>
<dbReference type="AlphaFoldDB" id="A0A7Y0GA20"/>
<accession>A0A7Y0GA20</accession>
<protein>
    <recommendedName>
        <fullName evidence="4">Porin</fullName>
    </recommendedName>
</protein>
<name>A0A7Y0GA20_9SPHN</name>
<evidence type="ECO:0000256" key="1">
    <source>
        <dbReference type="SAM" id="SignalP"/>
    </source>
</evidence>
<reference evidence="2 3" key="1">
    <citation type="submission" date="2020-04" db="EMBL/GenBank/DDBJ databases">
        <title>Novosphingobium sp. TW-4 isolated from soil.</title>
        <authorList>
            <person name="Dahal R.H."/>
            <person name="Chaudhary D.K."/>
        </authorList>
    </citation>
    <scope>NUCLEOTIDE SEQUENCE [LARGE SCALE GENOMIC DNA]</scope>
    <source>
        <strain evidence="2 3">TW-4</strain>
    </source>
</reference>
<keyword evidence="3" id="KW-1185">Reference proteome</keyword>
<comment type="caution">
    <text evidence="2">The sequence shown here is derived from an EMBL/GenBank/DDBJ whole genome shotgun (WGS) entry which is preliminary data.</text>
</comment>
<dbReference type="Gene3D" id="2.40.160.10">
    <property type="entry name" value="Porin"/>
    <property type="match status" value="1"/>
</dbReference>